<reference evidence="2 5" key="3">
    <citation type="journal article" date="2017" name="Nat. Microbiol.">
        <title>Natural product diversity associated with the nematode symbionts Photorhabdus and Xenorhabdus.</title>
        <authorList>
            <person name="Tobias N.J."/>
            <person name="Wolff H."/>
            <person name="Djahanschiri B."/>
            <person name="Grundmann F."/>
            <person name="Kronenwerth M."/>
            <person name="Shi Y.M."/>
            <person name="Simonyi S."/>
            <person name="Grun P."/>
            <person name="Shapiro-Ilan D."/>
            <person name="Pidot S.J."/>
            <person name="Stinear T.P."/>
            <person name="Ebersberger I."/>
            <person name="Bode H.B."/>
        </authorList>
    </citation>
    <scope>NUCLEOTIDE SEQUENCE [LARGE SCALE GENOMIC DNA]</scope>
    <source>
        <strain evidence="2 5">DSM 16336</strain>
    </source>
</reference>
<proteinExistence type="predicted"/>
<feature type="domain" description="FAD-dependent urate hydroxylase HpyO/Asp monooxygenase CreE-like FAD/NAD(P)-binding" evidence="1">
    <location>
        <begin position="7"/>
        <end position="157"/>
    </location>
</feature>
<dbReference type="EMBL" id="NIBU01000029">
    <property type="protein sequence ID" value="PHM33415.1"/>
    <property type="molecule type" value="Genomic_DNA"/>
</dbReference>
<dbReference type="InterPro" id="IPR036188">
    <property type="entry name" value="FAD/NAD-bd_sf"/>
</dbReference>
<evidence type="ECO:0000259" key="1">
    <source>
        <dbReference type="Pfam" id="PF13454"/>
    </source>
</evidence>
<evidence type="ECO:0000313" key="4">
    <source>
        <dbReference type="Proteomes" id="UP000196435"/>
    </source>
</evidence>
<dbReference type="Proteomes" id="UP000224871">
    <property type="component" value="Unassembled WGS sequence"/>
</dbReference>
<dbReference type="Pfam" id="PF13454">
    <property type="entry name" value="NAD_binding_9"/>
    <property type="match status" value="1"/>
</dbReference>
<dbReference type="Gene3D" id="3.50.50.100">
    <property type="match status" value="1"/>
</dbReference>
<evidence type="ECO:0000313" key="5">
    <source>
        <dbReference type="Proteomes" id="UP000224871"/>
    </source>
</evidence>
<name>A0A1N6MTY2_9GAMM</name>
<evidence type="ECO:0000313" key="3">
    <source>
        <dbReference type="EMBL" id="SIP72270.1"/>
    </source>
</evidence>
<sequence length="494" mass="55098">MKTSRVVIIGGGFSGTALAAHLARQAVSRLHITIIEPRVMLGAGLAYSSPDPAHRINVPASRMQLSGMEEGDFDHWYRQQPEFYLDSKARLPNDDVYPQRSMFGRYVAERLAQAQEQNSLVTVEHIRDTAVQLAGRSVVTESGNTLEADIIVLAISHPPPALPRLLVPFSGHPALIDNPWLSGALAKVKKDERIAIMGTGLSMADVLATLHGYNHTGSVLAFSRRGLLSRPNLTTHYNLPEQGSLWEKKYSTLGFRSVRHLLQHIRTDIIRMAEQGIPWQIVLDAVRTHGQELWQKFPLVEQQRFLRHLRSFWDVHRYRIAPQVAEIITHRQQQGNLSVIAARLVKLETEKLKTEKPEADKETLTLSLKLRQGELIKVTVDKFIITTGPAHSTLTDSQPLLQDLARRGIIQPDVLGLGLHVDEHSHAIDRYGHSHPTLLIVGPAARGRFGELMGLPQVAEHAVTVADEVLHILHLSEPLSELPHSCLSEMKCKS</sequence>
<dbReference type="Gene3D" id="3.50.50.60">
    <property type="entry name" value="FAD/NAD(P)-binding domain"/>
    <property type="match status" value="1"/>
</dbReference>
<reference evidence="3" key="1">
    <citation type="submission" date="2016-12" db="EMBL/GenBank/DDBJ databases">
        <authorList>
            <person name="Song W.-J."/>
            <person name="Kurnit D.M."/>
        </authorList>
    </citation>
    <scope>NUCLEOTIDE SEQUENCE [LARGE SCALE GENOMIC DNA]</scope>
    <source>
        <strain evidence="3">HGB1681</strain>
    </source>
</reference>
<dbReference type="PANTHER" id="PTHR40254:SF1">
    <property type="entry name" value="BLR0577 PROTEIN"/>
    <property type="match status" value="1"/>
</dbReference>
<evidence type="ECO:0000313" key="2">
    <source>
        <dbReference type="EMBL" id="PHM33415.1"/>
    </source>
</evidence>
<accession>A0A1N6MTY2</accession>
<gene>
    <name evidence="2" type="ORF">Xinn_02494</name>
    <name evidence="3" type="ORF">XIS1_1410009</name>
</gene>
<keyword evidence="5" id="KW-1185">Reference proteome</keyword>
<dbReference type="SUPFAM" id="SSF51905">
    <property type="entry name" value="FAD/NAD(P)-binding domain"/>
    <property type="match status" value="1"/>
</dbReference>
<dbReference type="OrthoDB" id="101972at2"/>
<reference evidence="4" key="2">
    <citation type="submission" date="2016-12" db="EMBL/GenBank/DDBJ databases">
        <authorList>
            <person name="Gaudriault S."/>
        </authorList>
    </citation>
    <scope>NUCLEOTIDE SEQUENCE [LARGE SCALE GENOMIC DNA]</scope>
    <source>
        <strain evidence="4">HGB1681 (deposited as PTA-6826 in the American Type Culture Collection)</strain>
    </source>
</reference>
<dbReference type="InterPro" id="IPR052189">
    <property type="entry name" value="L-asp_N-monooxygenase_NS-form"/>
</dbReference>
<dbReference type="InterPro" id="IPR038732">
    <property type="entry name" value="HpyO/CreE_NAD-binding"/>
</dbReference>
<dbReference type="AlphaFoldDB" id="A0A1N6MTY2"/>
<dbReference type="PANTHER" id="PTHR40254">
    <property type="entry name" value="BLR0577 PROTEIN"/>
    <property type="match status" value="1"/>
</dbReference>
<protein>
    <submittedName>
        <fullName evidence="3">FAD-dependent oxidoreductase</fullName>
    </submittedName>
</protein>
<organism evidence="3 4">
    <name type="scientific">Xenorhabdus innexi</name>
    <dbReference type="NCBI Taxonomy" id="290109"/>
    <lineage>
        <taxon>Bacteria</taxon>
        <taxon>Pseudomonadati</taxon>
        <taxon>Pseudomonadota</taxon>
        <taxon>Gammaproteobacteria</taxon>
        <taxon>Enterobacterales</taxon>
        <taxon>Morganellaceae</taxon>
        <taxon>Xenorhabdus</taxon>
    </lineage>
</organism>
<dbReference type="Proteomes" id="UP000196435">
    <property type="component" value="Unassembled WGS sequence"/>
</dbReference>
<dbReference type="RefSeq" id="WP_086955471.1">
    <property type="nucleotide sequence ID" value="NZ_CAWNQC010000212.1"/>
</dbReference>
<dbReference type="EMBL" id="FTLG01000048">
    <property type="protein sequence ID" value="SIP72270.1"/>
    <property type="molecule type" value="Genomic_DNA"/>
</dbReference>